<dbReference type="Pfam" id="PF02854">
    <property type="entry name" value="MIF4G"/>
    <property type="match status" value="1"/>
</dbReference>
<comment type="subcellular location">
    <subcellularLocation>
        <location evidence="1">Cytoplasm</location>
    </subcellularLocation>
</comment>
<keyword evidence="2" id="KW-0963">Cytoplasm</keyword>
<evidence type="ECO:0000259" key="5">
    <source>
        <dbReference type="Pfam" id="PF02854"/>
    </source>
</evidence>
<dbReference type="PANTHER" id="PTHR23254:SF15">
    <property type="entry name" value="POLYADENYLATE-BINDING PROTEIN-INTERACTING PROTEIN 1"/>
    <property type="match status" value="1"/>
</dbReference>
<evidence type="ECO:0000256" key="4">
    <source>
        <dbReference type="SAM" id="MobiDB-lite"/>
    </source>
</evidence>
<keyword evidence="7" id="KW-1185">Reference proteome</keyword>
<evidence type="ECO:0000256" key="2">
    <source>
        <dbReference type="ARBA" id="ARBA00022490"/>
    </source>
</evidence>
<dbReference type="AlphaFoldDB" id="A0AAW1TN94"/>
<dbReference type="EMBL" id="JARQZJ010000007">
    <property type="protein sequence ID" value="KAK9871795.1"/>
    <property type="molecule type" value="Genomic_DNA"/>
</dbReference>
<dbReference type="GO" id="GO:0003723">
    <property type="term" value="F:RNA binding"/>
    <property type="evidence" value="ECO:0007669"/>
    <property type="project" value="InterPro"/>
</dbReference>
<dbReference type="InterPro" id="IPR003890">
    <property type="entry name" value="MIF4G-like_typ-3"/>
</dbReference>
<accession>A0AAW1TN94</accession>
<evidence type="ECO:0000256" key="1">
    <source>
        <dbReference type="ARBA" id="ARBA00004496"/>
    </source>
</evidence>
<dbReference type="Gene3D" id="1.25.40.180">
    <property type="match status" value="1"/>
</dbReference>
<protein>
    <recommendedName>
        <fullName evidence="5">MIF4G domain-containing protein</fullName>
    </recommendedName>
</protein>
<feature type="domain" description="MIF4G" evidence="5">
    <location>
        <begin position="47"/>
        <end position="212"/>
    </location>
</feature>
<evidence type="ECO:0000256" key="3">
    <source>
        <dbReference type="ARBA" id="ARBA00022845"/>
    </source>
</evidence>
<organism evidence="6 7">
    <name type="scientific">Henosepilachna vigintioctopunctata</name>
    <dbReference type="NCBI Taxonomy" id="420089"/>
    <lineage>
        <taxon>Eukaryota</taxon>
        <taxon>Metazoa</taxon>
        <taxon>Ecdysozoa</taxon>
        <taxon>Arthropoda</taxon>
        <taxon>Hexapoda</taxon>
        <taxon>Insecta</taxon>
        <taxon>Pterygota</taxon>
        <taxon>Neoptera</taxon>
        <taxon>Endopterygota</taxon>
        <taxon>Coleoptera</taxon>
        <taxon>Polyphaga</taxon>
        <taxon>Cucujiformia</taxon>
        <taxon>Coccinelloidea</taxon>
        <taxon>Coccinellidae</taxon>
        <taxon>Epilachninae</taxon>
        <taxon>Epilachnini</taxon>
        <taxon>Henosepilachna</taxon>
    </lineage>
</organism>
<dbReference type="GO" id="GO:0005737">
    <property type="term" value="C:cytoplasm"/>
    <property type="evidence" value="ECO:0007669"/>
    <property type="project" value="UniProtKB-SubCell"/>
</dbReference>
<gene>
    <name evidence="6" type="ORF">WA026_014250</name>
</gene>
<evidence type="ECO:0000313" key="7">
    <source>
        <dbReference type="Proteomes" id="UP001431783"/>
    </source>
</evidence>
<evidence type="ECO:0000313" key="6">
    <source>
        <dbReference type="EMBL" id="KAK9871795.1"/>
    </source>
</evidence>
<dbReference type="GO" id="GO:0006446">
    <property type="term" value="P:regulation of translational initiation"/>
    <property type="evidence" value="ECO:0007669"/>
    <property type="project" value="TreeGrafter"/>
</dbReference>
<feature type="region of interest" description="Disordered" evidence="4">
    <location>
        <begin position="20"/>
        <end position="39"/>
    </location>
</feature>
<dbReference type="SUPFAM" id="SSF48371">
    <property type="entry name" value="ARM repeat"/>
    <property type="match status" value="1"/>
</dbReference>
<proteinExistence type="predicted"/>
<sequence length="291" mass="33315">MTTEALWNPKRHNKILRLPKTDISGAASSDSEKPDGTLNAKDSLEYRRLKELITTVTNDPEQFCDILNVFQKTLRQYSEDIVEISNISNLLVNQAVKEQSFRSTAARLCHSVEQESPMFRDQLYNTCNRELMSNSNKQGIVLFVAELFTMINYDNIYRNYLIDAFKVLLREGGDSNIECVCEALKLTGYSLDESDKEAMNYVFNLLKTSTHFQKGTALCLSKSVLELRKAGWGHSNSSEYNRWNIDDADFWDEDTQNYINAVYHSSNRKVLTIEETALLDSSFESTDEDST</sequence>
<dbReference type="GO" id="GO:0008494">
    <property type="term" value="F:translation activator activity"/>
    <property type="evidence" value="ECO:0007669"/>
    <property type="project" value="TreeGrafter"/>
</dbReference>
<keyword evidence="3" id="KW-0810">Translation regulation</keyword>
<dbReference type="InterPro" id="IPR016024">
    <property type="entry name" value="ARM-type_fold"/>
</dbReference>
<dbReference type="InterPro" id="IPR051367">
    <property type="entry name" value="mRNA_TranslReg/HistoneTransl"/>
</dbReference>
<name>A0AAW1TN94_9CUCU</name>
<dbReference type="Proteomes" id="UP001431783">
    <property type="component" value="Unassembled WGS sequence"/>
</dbReference>
<dbReference type="PANTHER" id="PTHR23254">
    <property type="entry name" value="EIF4G DOMAIN PROTEIN"/>
    <property type="match status" value="1"/>
</dbReference>
<reference evidence="6 7" key="1">
    <citation type="submission" date="2023-03" db="EMBL/GenBank/DDBJ databases">
        <title>Genome insight into feeding habits of ladybird beetles.</title>
        <authorList>
            <person name="Li H.-S."/>
            <person name="Huang Y.-H."/>
            <person name="Pang H."/>
        </authorList>
    </citation>
    <scope>NUCLEOTIDE SEQUENCE [LARGE SCALE GENOMIC DNA]</scope>
    <source>
        <strain evidence="6">SYSU_2023b</strain>
        <tissue evidence="6">Whole body</tissue>
    </source>
</reference>
<comment type="caution">
    <text evidence="6">The sequence shown here is derived from an EMBL/GenBank/DDBJ whole genome shotgun (WGS) entry which is preliminary data.</text>
</comment>